<evidence type="ECO:0000313" key="2">
    <source>
        <dbReference type="Proteomes" id="UP000007599"/>
    </source>
</evidence>
<accession>H8XT52</accession>
<evidence type="ECO:0000313" key="1">
    <source>
        <dbReference type="EMBL" id="CCG53594.1"/>
    </source>
</evidence>
<dbReference type="NCBIfam" id="NF041374">
    <property type="entry name" value="GDCCVxC"/>
    <property type="match status" value="1"/>
</dbReference>
<name>H8XT52_FLAIG</name>
<organism evidence="1 2">
    <name type="scientific">Flavobacterium indicum (strain DSM 17447 / CIP 109464 / GPTSA100-9)</name>
    <dbReference type="NCBI Taxonomy" id="1094466"/>
    <lineage>
        <taxon>Bacteria</taxon>
        <taxon>Pseudomonadati</taxon>
        <taxon>Bacteroidota</taxon>
        <taxon>Flavobacteriia</taxon>
        <taxon>Flavobacteriales</taxon>
        <taxon>Flavobacteriaceae</taxon>
        <taxon>Flavobacterium</taxon>
    </lineage>
</organism>
<dbReference type="InterPro" id="IPR047677">
    <property type="entry name" value="GDCCVxC"/>
</dbReference>
<dbReference type="eggNOG" id="COG0053">
    <property type="taxonomic scope" value="Bacteria"/>
</dbReference>
<keyword evidence="2" id="KW-1185">Reference proteome</keyword>
<dbReference type="STRING" id="1094466.KQS_08285"/>
<sequence>MKTQLISIITCPECRHKKDEIMPTDACQFFYECENCKKILRPLDGDCCVFCSYGSVDCPSIQEKKDCCKSK</sequence>
<dbReference type="RefSeq" id="WP_014388713.1">
    <property type="nucleotide sequence ID" value="NC_017025.1"/>
</dbReference>
<dbReference type="HOGENOM" id="CLU_178450_1_0_10"/>
<dbReference type="Proteomes" id="UP000007599">
    <property type="component" value="Chromosome I"/>
</dbReference>
<gene>
    <name evidence="1" type="ordered locus">KQS_08285</name>
</gene>
<reference evidence="1 2" key="1">
    <citation type="journal article" date="2012" name="J. Bacteriol.">
        <title>Complete Genome Sequence of Flavobacterium indicum GPSTA100-9T, Isolated from Warm Spring Water.</title>
        <authorList>
            <person name="Barbier P."/>
            <person name="Houel A."/>
            <person name="Loux V."/>
            <person name="Poulain J."/>
            <person name="Bernardet J.F."/>
            <person name="Touchon M."/>
            <person name="Duchaud E."/>
        </authorList>
    </citation>
    <scope>NUCLEOTIDE SEQUENCE [LARGE SCALE GENOMIC DNA]</scope>
    <source>
        <strain evidence="2">DSM 17447 / CIP 109464 / GPTSA100-9</strain>
    </source>
</reference>
<dbReference type="EMBL" id="HE774682">
    <property type="protein sequence ID" value="CCG53594.1"/>
    <property type="molecule type" value="Genomic_DNA"/>
</dbReference>
<dbReference type="AlphaFoldDB" id="H8XT52"/>
<dbReference type="OrthoDB" id="332228at2"/>
<protein>
    <submittedName>
        <fullName evidence="1">Uncharacterized protein</fullName>
    </submittedName>
</protein>
<dbReference type="KEGG" id="fin:KQS_08285"/>
<reference evidence="2" key="2">
    <citation type="submission" date="2012-03" db="EMBL/GenBank/DDBJ databases">
        <title>Complete genome sequence of Flavobacterium indicum GPTSA100-9T, isolated from warm spring water.</title>
        <authorList>
            <person name="Barbier P."/>
            <person name="Houel A."/>
            <person name="Loux V."/>
            <person name="Poulain J."/>
            <person name="Bernardet J.-F."/>
            <person name="Touchon M."/>
            <person name="Duchaud E."/>
        </authorList>
    </citation>
    <scope>NUCLEOTIDE SEQUENCE [LARGE SCALE GENOMIC DNA]</scope>
    <source>
        <strain evidence="2">DSM 17447 / CIP 109464 / GPTSA100-9</strain>
    </source>
</reference>
<dbReference type="PATRIC" id="fig|1094466.5.peg.1621"/>
<proteinExistence type="predicted"/>